<gene>
    <name evidence="3" type="ORF">ABR748_02440</name>
    <name evidence="4" type="ORF">HUT09_19900</name>
</gene>
<proteinExistence type="predicted"/>
<keyword evidence="2" id="KW-0812">Transmembrane</keyword>
<evidence type="ECO:0000313" key="5">
    <source>
        <dbReference type="Proteomes" id="UP000509345"/>
    </source>
</evidence>
<feature type="transmembrane region" description="Helical" evidence="2">
    <location>
        <begin position="93"/>
        <end position="112"/>
    </location>
</feature>
<evidence type="ECO:0000313" key="6">
    <source>
        <dbReference type="Proteomes" id="UP001456562"/>
    </source>
</evidence>
<accession>A0A7H8MR29</accession>
<evidence type="ECO:0000256" key="1">
    <source>
        <dbReference type="SAM" id="MobiDB-lite"/>
    </source>
</evidence>
<dbReference type="Proteomes" id="UP000509345">
    <property type="component" value="Chromosome"/>
</dbReference>
<organism evidence="4 5">
    <name type="scientific">Streptomyces microflavus</name>
    <name type="common">Streptomyces lipmanii</name>
    <dbReference type="NCBI Taxonomy" id="1919"/>
    <lineage>
        <taxon>Bacteria</taxon>
        <taxon>Bacillati</taxon>
        <taxon>Actinomycetota</taxon>
        <taxon>Actinomycetes</taxon>
        <taxon>Kitasatosporales</taxon>
        <taxon>Streptomycetaceae</taxon>
        <taxon>Streptomyces</taxon>
    </lineage>
</organism>
<feature type="transmembrane region" description="Helical" evidence="2">
    <location>
        <begin position="67"/>
        <end position="87"/>
    </location>
</feature>
<keyword evidence="2" id="KW-1133">Transmembrane helix</keyword>
<evidence type="ECO:0000313" key="4">
    <source>
        <dbReference type="EMBL" id="QKW44608.1"/>
    </source>
</evidence>
<keyword evidence="2" id="KW-0472">Membrane</keyword>
<dbReference type="RefSeq" id="WP_094212003.1">
    <property type="nucleotide sequence ID" value="NZ_CP054926.1"/>
</dbReference>
<dbReference type="EMBL" id="JBEJUE010000001">
    <property type="protein sequence ID" value="MER0423059.1"/>
    <property type="molecule type" value="Genomic_DNA"/>
</dbReference>
<protein>
    <submittedName>
        <fullName evidence="4">Uncharacterized protein</fullName>
    </submittedName>
</protein>
<feature type="compositionally biased region" description="Basic residues" evidence="1">
    <location>
        <begin position="1"/>
        <end position="10"/>
    </location>
</feature>
<feature type="region of interest" description="Disordered" evidence="1">
    <location>
        <begin position="1"/>
        <end position="27"/>
    </location>
</feature>
<keyword evidence="6" id="KW-1185">Reference proteome</keyword>
<evidence type="ECO:0000313" key="3">
    <source>
        <dbReference type="EMBL" id="MER0423059.1"/>
    </source>
</evidence>
<name>A0A7H8MR29_STRMI</name>
<reference evidence="4 5" key="1">
    <citation type="submission" date="2020-06" db="EMBL/GenBank/DDBJ databases">
        <title>Genome mining for natural products.</title>
        <authorList>
            <person name="Zhang B."/>
            <person name="Shi J."/>
            <person name="Ge H."/>
        </authorList>
    </citation>
    <scope>NUCLEOTIDE SEQUENCE [LARGE SCALE GENOMIC DNA]</scope>
    <source>
        <strain evidence="4 5">NA06532</strain>
    </source>
</reference>
<dbReference type="Proteomes" id="UP001456562">
    <property type="component" value="Unassembled WGS sequence"/>
</dbReference>
<dbReference type="GeneID" id="87633508"/>
<sequence length="125" mass="14192">MAWWNRRRRRTGDPEDPPMPSRMEGVPDDVWGMMMEEEGMRRHERELARVRIVAELARPRERALSHLSIAVTSSAVFGGIALALLLMGLGWWSLAPVALLLPALFSGVYFGLEARRQSPERAPNR</sequence>
<reference evidence="3 6" key="2">
    <citation type="submission" date="2024-01" db="EMBL/GenBank/DDBJ databases">
        <title>Metagenomic exploration of the rhizosphere soil microbial community and their significance in facilitating the development of wild simulated ginseng.</title>
        <authorList>
            <person name="Huang J."/>
        </authorList>
    </citation>
    <scope>NUCLEOTIDE SEQUENCE [LARGE SCALE GENOMIC DNA]</scope>
    <source>
        <strain evidence="3 6">WY141</strain>
    </source>
</reference>
<evidence type="ECO:0000256" key="2">
    <source>
        <dbReference type="SAM" id="Phobius"/>
    </source>
</evidence>
<dbReference type="AlphaFoldDB" id="A0A7H8MR29"/>
<dbReference type="EMBL" id="CP054926">
    <property type="protein sequence ID" value="QKW44608.1"/>
    <property type="molecule type" value="Genomic_DNA"/>
</dbReference>